<dbReference type="PROSITE" id="PS51779">
    <property type="entry name" value="POTRA"/>
    <property type="match status" value="3"/>
</dbReference>
<accession>A0A6S6SZ18</accession>
<evidence type="ECO:0000256" key="2">
    <source>
        <dbReference type="ARBA" id="ARBA00022452"/>
    </source>
</evidence>
<feature type="domain" description="POTRA" evidence="9">
    <location>
        <begin position="333"/>
        <end position="405"/>
    </location>
</feature>
<dbReference type="EMBL" id="CACVAW010000044">
    <property type="protein sequence ID" value="CAA6811502.1"/>
    <property type="molecule type" value="Genomic_DNA"/>
</dbReference>
<evidence type="ECO:0000256" key="5">
    <source>
        <dbReference type="ARBA" id="ARBA00022737"/>
    </source>
</evidence>
<keyword evidence="2" id="KW-1134">Transmembrane beta strand</keyword>
<keyword evidence="4" id="KW-0732">Signal</keyword>
<gene>
    <name evidence="10" type="ORF">HELGO_WM6442</name>
</gene>
<dbReference type="InterPro" id="IPR010827">
    <property type="entry name" value="BamA/TamA_POTRA"/>
</dbReference>
<dbReference type="GO" id="GO:0071709">
    <property type="term" value="P:membrane assembly"/>
    <property type="evidence" value="ECO:0007669"/>
    <property type="project" value="InterPro"/>
</dbReference>
<comment type="subcellular location">
    <subcellularLocation>
        <location evidence="1">Membrane</location>
    </subcellularLocation>
</comment>
<keyword evidence="7" id="KW-0998">Cell outer membrane</keyword>
<evidence type="ECO:0000256" key="4">
    <source>
        <dbReference type="ARBA" id="ARBA00022729"/>
    </source>
</evidence>
<dbReference type="InterPro" id="IPR039910">
    <property type="entry name" value="D15-like"/>
</dbReference>
<name>A0A6S6SZ18_9BACT</name>
<evidence type="ECO:0000256" key="3">
    <source>
        <dbReference type="ARBA" id="ARBA00022692"/>
    </source>
</evidence>
<dbReference type="GO" id="GO:0009279">
    <property type="term" value="C:cell outer membrane"/>
    <property type="evidence" value="ECO:0007669"/>
    <property type="project" value="UniProtKB-UniRule"/>
</dbReference>
<dbReference type="InterPro" id="IPR000184">
    <property type="entry name" value="Bac_surfAg_D15"/>
</dbReference>
<reference evidence="10" key="1">
    <citation type="submission" date="2020-01" db="EMBL/GenBank/DDBJ databases">
        <authorList>
            <person name="Meier V. D."/>
            <person name="Meier V D."/>
        </authorList>
    </citation>
    <scope>NUCLEOTIDE SEQUENCE</scope>
    <source>
        <strain evidence="10">HLG_WM_MAG_12</strain>
    </source>
</reference>
<evidence type="ECO:0000259" key="9">
    <source>
        <dbReference type="PROSITE" id="PS51779"/>
    </source>
</evidence>
<dbReference type="InterPro" id="IPR023707">
    <property type="entry name" value="OM_assembly_BamA"/>
</dbReference>
<dbReference type="AlphaFoldDB" id="A0A6S6SZ18"/>
<proteinExistence type="predicted"/>
<dbReference type="Gene3D" id="3.10.20.310">
    <property type="entry name" value="membrane protein fhac"/>
    <property type="match status" value="5"/>
</dbReference>
<keyword evidence="3" id="KW-0812">Transmembrane</keyword>
<dbReference type="NCBIfam" id="TIGR03303">
    <property type="entry name" value="OM_YaeT"/>
    <property type="match status" value="1"/>
</dbReference>
<evidence type="ECO:0000256" key="8">
    <source>
        <dbReference type="NCBIfam" id="TIGR03303"/>
    </source>
</evidence>
<dbReference type="PANTHER" id="PTHR12815:SF23">
    <property type="entry name" value="OUTER MEMBRANE PROTEIN ASSEMBLY FACTOR BAMA"/>
    <property type="match status" value="1"/>
</dbReference>
<dbReference type="Pfam" id="PF07244">
    <property type="entry name" value="POTRA"/>
    <property type="match status" value="4"/>
</dbReference>
<evidence type="ECO:0000256" key="7">
    <source>
        <dbReference type="ARBA" id="ARBA00023237"/>
    </source>
</evidence>
<dbReference type="PIRSF" id="PIRSF006076">
    <property type="entry name" value="OM_assembly_OMP85"/>
    <property type="match status" value="1"/>
</dbReference>
<dbReference type="InterPro" id="IPR034746">
    <property type="entry name" value="POTRA"/>
</dbReference>
<feature type="domain" description="POTRA" evidence="9">
    <location>
        <begin position="85"/>
        <end position="160"/>
    </location>
</feature>
<organism evidence="10">
    <name type="scientific">uncultured Campylobacterales bacterium</name>
    <dbReference type="NCBI Taxonomy" id="352960"/>
    <lineage>
        <taxon>Bacteria</taxon>
        <taxon>Pseudomonadati</taxon>
        <taxon>Campylobacterota</taxon>
        <taxon>Epsilonproteobacteria</taxon>
        <taxon>Campylobacterales</taxon>
        <taxon>environmental samples</taxon>
    </lineage>
</organism>
<keyword evidence="5" id="KW-0677">Repeat</keyword>
<evidence type="ECO:0000313" key="10">
    <source>
        <dbReference type="EMBL" id="CAA6811502.1"/>
    </source>
</evidence>
<sequence length="726" mass="81341">MKRFLVLVILGGISFASTINKIEFTGLLHISATKAKSVIDIQEQDSFSKIKVNRAIKSLYSKGYFDSIESKFDGSTLTFITVSKPNIANIEILGFDELKVEETLKLLGLKKGMLYDKYKVEKSKKTLTSFLEFRGYLGSSVVVQTEYINKNAVNLKFVSNKGKVVRIKEFDLVGDNANYKEASDELKNKKQQFLGWLWGRDDGKLSLAELGTDYGKLKDYYLSNGYIDVDLTKPFLSADLSMNEASIYYEVTKGEQYTIGQVSVSDKSLYKEELNTKSGDLFDVYKLRADIKDIQNELYTQGFAKAKVRPKFEKSIANKTINIYFDLSLGNKVYVRNVDIQGNSRTLDRIIRRELYLIPGEVYTELNYADTISSLGRLGYFDSIVIDKNFVEDDQVDIVVNVSEGPTGSLIGSIGYGSDGLLLNANVNDRNIFGSGIEAGISVDRSATTTKGELYFQNPRFNDSKYSLGASIFKKEYDFTSYDEDKTGFSVKVGRKLTRRLTASLSYGLEDIELTNIDVNSTGLYREGSNIKSFVTPFIGYNSTDDFFLPRSGFKANTSLQYAGIGGDMEFIKSYSKVSAFYGFEDLIGYDLIVRYRANVQLAQDEGYLPINEKLYLGGLSTLRGFDTNSLSPENSNGDQIGGKRLFASSIEVSIPLIKDAKMRLFGFYDYGMIGESSFDEIKRSSFGWGIGWVTALGPLQFIFSTPEDEVGDDTQRFSFSIGSRF</sequence>
<evidence type="ECO:0000256" key="1">
    <source>
        <dbReference type="ARBA" id="ARBA00004370"/>
    </source>
</evidence>
<keyword evidence="6" id="KW-0472">Membrane</keyword>
<feature type="domain" description="POTRA" evidence="9">
    <location>
        <begin position="17"/>
        <end position="84"/>
    </location>
</feature>
<protein>
    <recommendedName>
        <fullName evidence="8">Outer membrane protein assembly factor BamA</fullName>
    </recommendedName>
</protein>
<evidence type="ECO:0000256" key="6">
    <source>
        <dbReference type="ARBA" id="ARBA00023136"/>
    </source>
</evidence>
<dbReference type="PANTHER" id="PTHR12815">
    <property type="entry name" value="SORTING AND ASSEMBLY MACHINERY SAMM50 PROTEIN FAMILY MEMBER"/>
    <property type="match status" value="1"/>
</dbReference>
<dbReference type="Pfam" id="PF01103">
    <property type="entry name" value="Omp85"/>
    <property type="match status" value="1"/>
</dbReference>
<dbReference type="Gene3D" id="2.40.160.50">
    <property type="entry name" value="membrane protein fhac: a member of the omp85/tpsb transporter family"/>
    <property type="match status" value="1"/>
</dbReference>